<comment type="similarity">
    <text evidence="1">Belongs to the D-isomer specific 2-hydroxyacid dehydrogenase family.</text>
</comment>
<evidence type="ECO:0000313" key="5">
    <source>
        <dbReference type="EMBL" id="QMW76178.1"/>
    </source>
</evidence>
<dbReference type="SUPFAM" id="SSF52283">
    <property type="entry name" value="Formate/glycerate dehydrogenase catalytic domain-like"/>
    <property type="match status" value="1"/>
</dbReference>
<dbReference type="GO" id="GO:0051287">
    <property type="term" value="F:NAD binding"/>
    <property type="evidence" value="ECO:0007669"/>
    <property type="project" value="InterPro"/>
</dbReference>
<keyword evidence="2" id="KW-0560">Oxidoreductase</keyword>
<accession>A0A7G5MNI5</accession>
<dbReference type="Gene3D" id="3.40.50.720">
    <property type="entry name" value="NAD(P)-binding Rossmann-like Domain"/>
    <property type="match status" value="2"/>
</dbReference>
<organism evidence="5 6">
    <name type="scientific">Blautia producta</name>
    <dbReference type="NCBI Taxonomy" id="33035"/>
    <lineage>
        <taxon>Bacteria</taxon>
        <taxon>Bacillati</taxon>
        <taxon>Bacillota</taxon>
        <taxon>Clostridia</taxon>
        <taxon>Lachnospirales</taxon>
        <taxon>Lachnospiraceae</taxon>
        <taxon>Blautia</taxon>
    </lineage>
</organism>
<dbReference type="InterPro" id="IPR036291">
    <property type="entry name" value="NAD(P)-bd_dom_sf"/>
</dbReference>
<dbReference type="RefSeq" id="WP_018594729.1">
    <property type="nucleotide sequence ID" value="NZ_AP031416.1"/>
</dbReference>
<dbReference type="FunFam" id="3.40.50.720:FF:000041">
    <property type="entry name" value="D-3-phosphoglycerate dehydrogenase"/>
    <property type="match status" value="1"/>
</dbReference>
<sequence>MKKKLALCTPIPEKILQSVKEQCDITVCGELKHGKGNVTEEMTREECKGHELVVLGDEYAGGETIREWAASGMKFMGVAKGTPATVDHEAIQEAGIELSYTPGRNRVAVAEFNMGLMIAAARNLTLSSTGLSRGEHVGEPMEDIYDVPDVKNVTFGPLDENHPFMDYGIGFELYGKKLGIAGYGAIGREVAVRAKAFGMEILAYDPYIPKEKIETDGVQAVDLDTMLSQSDMISIHLPVLPQTKGIVNKDWFSKMKSTAYVINTARAAVIDQKDFVEALQNKQIAGAAIDVYWKEPVPANHPLLKMRNVVCTPHMAGLTTDVDGWSGTMMGEEILAYLKGEQRKYIWKVRK</sequence>
<dbReference type="InterPro" id="IPR050857">
    <property type="entry name" value="D-2-hydroxyacid_DH"/>
</dbReference>
<gene>
    <name evidence="5" type="ORF">E5259_00425</name>
</gene>
<dbReference type="AlphaFoldDB" id="A0A7G5MNI5"/>
<evidence type="ECO:0000256" key="3">
    <source>
        <dbReference type="ARBA" id="ARBA00023027"/>
    </source>
</evidence>
<evidence type="ECO:0000259" key="4">
    <source>
        <dbReference type="Pfam" id="PF02826"/>
    </source>
</evidence>
<dbReference type="PANTHER" id="PTHR42789:SF1">
    <property type="entry name" value="D-ISOMER SPECIFIC 2-HYDROXYACID DEHYDROGENASE FAMILY PROTEIN (AFU_ORTHOLOGUE AFUA_6G10090)"/>
    <property type="match status" value="1"/>
</dbReference>
<dbReference type="Proteomes" id="UP000515789">
    <property type="component" value="Chromosome"/>
</dbReference>
<name>A0A7G5MNI5_9FIRM</name>
<keyword evidence="3" id="KW-0520">NAD</keyword>
<dbReference type="Pfam" id="PF02826">
    <property type="entry name" value="2-Hacid_dh_C"/>
    <property type="match status" value="1"/>
</dbReference>
<dbReference type="EMBL" id="CP039126">
    <property type="protein sequence ID" value="QMW76178.1"/>
    <property type="molecule type" value="Genomic_DNA"/>
</dbReference>
<feature type="domain" description="D-isomer specific 2-hydroxyacid dehydrogenase NAD-binding" evidence="4">
    <location>
        <begin position="169"/>
        <end position="316"/>
    </location>
</feature>
<dbReference type="GeneID" id="75053170"/>
<proteinExistence type="inferred from homology"/>
<evidence type="ECO:0000256" key="2">
    <source>
        <dbReference type="ARBA" id="ARBA00023002"/>
    </source>
</evidence>
<dbReference type="GO" id="GO:0004617">
    <property type="term" value="F:phosphoglycerate dehydrogenase activity"/>
    <property type="evidence" value="ECO:0007669"/>
    <property type="project" value="UniProtKB-ARBA"/>
</dbReference>
<dbReference type="InterPro" id="IPR006140">
    <property type="entry name" value="D-isomer_DH_NAD-bd"/>
</dbReference>
<dbReference type="SUPFAM" id="SSF51735">
    <property type="entry name" value="NAD(P)-binding Rossmann-fold domains"/>
    <property type="match status" value="1"/>
</dbReference>
<dbReference type="CDD" id="cd12171">
    <property type="entry name" value="2-Hacid_dh_10"/>
    <property type="match status" value="1"/>
</dbReference>
<evidence type="ECO:0000256" key="1">
    <source>
        <dbReference type="ARBA" id="ARBA00005854"/>
    </source>
</evidence>
<reference evidence="5 6" key="1">
    <citation type="submission" date="2019-04" db="EMBL/GenBank/DDBJ databases">
        <authorList>
            <person name="Schori C."/>
            <person name="Ahrens C."/>
        </authorList>
    </citation>
    <scope>NUCLEOTIDE SEQUENCE [LARGE SCALE GENOMIC DNA]</scope>
    <source>
        <strain evidence="5 6">DSM 2950</strain>
    </source>
</reference>
<dbReference type="PANTHER" id="PTHR42789">
    <property type="entry name" value="D-ISOMER SPECIFIC 2-HYDROXYACID DEHYDROGENASE FAMILY PROTEIN (AFU_ORTHOLOGUE AFUA_6G10090)"/>
    <property type="match status" value="1"/>
</dbReference>
<dbReference type="GO" id="GO:0047545">
    <property type="term" value="F:(S)-2-hydroxyglutarate dehydrogenase activity"/>
    <property type="evidence" value="ECO:0007669"/>
    <property type="project" value="UniProtKB-ARBA"/>
</dbReference>
<protein>
    <submittedName>
        <fullName evidence="5">Hydroxyacid dehydrogenase</fullName>
    </submittedName>
</protein>
<evidence type="ECO:0000313" key="6">
    <source>
        <dbReference type="Proteomes" id="UP000515789"/>
    </source>
</evidence>
<dbReference type="GO" id="GO:0006564">
    <property type="term" value="P:L-serine biosynthetic process"/>
    <property type="evidence" value="ECO:0007669"/>
    <property type="project" value="UniProtKB-ARBA"/>
</dbReference>